<sequence>MRLLSHFLGLLALAVLTAQPAAAQSILRDAETEAFLDEISAPLIEAAGLEPSNVDVVLINDPSINAFVAGGQVVYIHSGLIDAADTANEVQGVIAHELGHITGGHIIRYGEGFQTAGRISILSMLAGLGAVLAGAGEAGMGIMALGQQAAMSKFLAFTRTQEASADAAGAEYLSEAGITGKGSLAFFGKLLNQETRRGIRQDDEAGFYRTHPLSGDRISKLKEVYEVDPAWDAPLDEAWETRFQRVKAKLQGYVANPEFTLRDYPETDSSTPALVARAYAYHKEARIDRALEAADALIERSPEDPYFLELKGQVLLESGRPEEAIVPLRKAVELTRAQPLIASMLGHALIATEDESHYEEAERVLRAAVGRDRYNPFAWYQLGVVYAARGDMPRARLASAEQQVMNRQYPLALRSAQAAEAGLPYGSPDWIRATDIAHEARALMEQACEADKRACEGRRRR</sequence>
<dbReference type="Proteomes" id="UP000783253">
    <property type="component" value="Unassembled WGS sequence"/>
</dbReference>
<feature type="domain" description="Peptidase M48" evidence="8">
    <location>
        <begin position="33"/>
        <end position="223"/>
    </location>
</feature>
<keyword evidence="6 9" id="KW-0482">Metalloprotease</keyword>
<dbReference type="SUPFAM" id="SSF48452">
    <property type="entry name" value="TPR-like"/>
    <property type="match status" value="1"/>
</dbReference>
<evidence type="ECO:0000256" key="2">
    <source>
        <dbReference type="ARBA" id="ARBA00022670"/>
    </source>
</evidence>
<dbReference type="EC" id="3.4.24.-" evidence="9"/>
<evidence type="ECO:0000313" key="9">
    <source>
        <dbReference type="EMBL" id="MBX7458665.1"/>
    </source>
</evidence>
<evidence type="ECO:0000256" key="6">
    <source>
        <dbReference type="ARBA" id="ARBA00023049"/>
    </source>
</evidence>
<organism evidence="9 10">
    <name type="scientific">Qipengyuania polymorpha</name>
    <dbReference type="NCBI Taxonomy" id="2867234"/>
    <lineage>
        <taxon>Bacteria</taxon>
        <taxon>Pseudomonadati</taxon>
        <taxon>Pseudomonadota</taxon>
        <taxon>Alphaproteobacteria</taxon>
        <taxon>Sphingomonadales</taxon>
        <taxon>Erythrobacteraceae</taxon>
        <taxon>Qipengyuania</taxon>
    </lineage>
</organism>
<dbReference type="Gene3D" id="3.30.2010.10">
    <property type="entry name" value="Metalloproteases ('zincins'), catalytic domain"/>
    <property type="match status" value="1"/>
</dbReference>
<evidence type="ECO:0000313" key="10">
    <source>
        <dbReference type="Proteomes" id="UP000783253"/>
    </source>
</evidence>
<name>A0ABS7J2V5_9SPHN</name>
<dbReference type="CDD" id="cd07324">
    <property type="entry name" value="M48C_Oma1-like"/>
    <property type="match status" value="1"/>
</dbReference>
<comment type="cofactor">
    <cofactor evidence="1">
        <name>Zn(2+)</name>
        <dbReference type="ChEBI" id="CHEBI:29105"/>
    </cofactor>
</comment>
<dbReference type="Gene3D" id="1.25.40.10">
    <property type="entry name" value="Tetratricopeptide repeat domain"/>
    <property type="match status" value="1"/>
</dbReference>
<protein>
    <submittedName>
        <fullName evidence="9">M48 family metalloprotease</fullName>
        <ecNumber evidence="9">3.4.24.-</ecNumber>
    </submittedName>
</protein>
<keyword evidence="4 9" id="KW-0378">Hydrolase</keyword>
<dbReference type="InterPro" id="IPR011990">
    <property type="entry name" value="TPR-like_helical_dom_sf"/>
</dbReference>
<evidence type="ECO:0000259" key="8">
    <source>
        <dbReference type="Pfam" id="PF01435"/>
    </source>
</evidence>
<dbReference type="Pfam" id="PF01435">
    <property type="entry name" value="Peptidase_M48"/>
    <property type="match status" value="1"/>
</dbReference>
<dbReference type="GO" id="GO:0008237">
    <property type="term" value="F:metallopeptidase activity"/>
    <property type="evidence" value="ECO:0007669"/>
    <property type="project" value="UniProtKB-KW"/>
</dbReference>
<dbReference type="InterPro" id="IPR019734">
    <property type="entry name" value="TPR_rpt"/>
</dbReference>
<dbReference type="Pfam" id="PF13432">
    <property type="entry name" value="TPR_16"/>
    <property type="match status" value="2"/>
</dbReference>
<feature type="chain" id="PRO_5047369935" evidence="7">
    <location>
        <begin position="24"/>
        <end position="461"/>
    </location>
</feature>
<evidence type="ECO:0000256" key="4">
    <source>
        <dbReference type="ARBA" id="ARBA00022801"/>
    </source>
</evidence>
<dbReference type="SMART" id="SM00028">
    <property type="entry name" value="TPR"/>
    <property type="match status" value="3"/>
</dbReference>
<dbReference type="RefSeq" id="WP_221574054.1">
    <property type="nucleotide sequence ID" value="NZ_JAIGNK010000003.1"/>
</dbReference>
<keyword evidence="2" id="KW-0645">Protease</keyword>
<dbReference type="PANTHER" id="PTHR22726">
    <property type="entry name" value="METALLOENDOPEPTIDASE OMA1"/>
    <property type="match status" value="1"/>
</dbReference>
<dbReference type="EMBL" id="JAIGNK010000003">
    <property type="protein sequence ID" value="MBX7458665.1"/>
    <property type="molecule type" value="Genomic_DNA"/>
</dbReference>
<keyword evidence="7" id="KW-0732">Signal</keyword>
<dbReference type="InterPro" id="IPR001915">
    <property type="entry name" value="Peptidase_M48"/>
</dbReference>
<evidence type="ECO:0000256" key="1">
    <source>
        <dbReference type="ARBA" id="ARBA00001947"/>
    </source>
</evidence>
<dbReference type="InterPro" id="IPR051156">
    <property type="entry name" value="Mito/Outer_Membr_Metalloprot"/>
</dbReference>
<accession>A0ABS7J2V5</accession>
<reference evidence="9 10" key="1">
    <citation type="submission" date="2021-08" db="EMBL/GenBank/DDBJ databases">
        <title>Comparative Genomics Analysis of the Genus Qipengyuania Reveals Extensive Genetic Diversity and Metabolic Versatility, Including the Description of Fifteen Novel Species.</title>
        <authorList>
            <person name="Liu Y."/>
        </authorList>
    </citation>
    <scope>NUCLEOTIDE SEQUENCE [LARGE SCALE GENOMIC DNA]</scope>
    <source>
        <strain evidence="9 10">1NDH17</strain>
    </source>
</reference>
<keyword evidence="5" id="KW-0862">Zinc</keyword>
<evidence type="ECO:0000256" key="7">
    <source>
        <dbReference type="SAM" id="SignalP"/>
    </source>
</evidence>
<dbReference type="PANTHER" id="PTHR22726:SF1">
    <property type="entry name" value="METALLOENDOPEPTIDASE OMA1, MITOCHONDRIAL"/>
    <property type="match status" value="1"/>
</dbReference>
<proteinExistence type="predicted"/>
<gene>
    <name evidence="9" type="ORF">K3152_10455</name>
</gene>
<keyword evidence="3" id="KW-0479">Metal-binding</keyword>
<evidence type="ECO:0000256" key="3">
    <source>
        <dbReference type="ARBA" id="ARBA00022723"/>
    </source>
</evidence>
<keyword evidence="10" id="KW-1185">Reference proteome</keyword>
<feature type="signal peptide" evidence="7">
    <location>
        <begin position="1"/>
        <end position="23"/>
    </location>
</feature>
<comment type="caution">
    <text evidence="9">The sequence shown here is derived from an EMBL/GenBank/DDBJ whole genome shotgun (WGS) entry which is preliminary data.</text>
</comment>
<evidence type="ECO:0000256" key="5">
    <source>
        <dbReference type="ARBA" id="ARBA00022833"/>
    </source>
</evidence>